<keyword evidence="3" id="KW-1185">Reference proteome</keyword>
<dbReference type="Proteomes" id="UP000510686">
    <property type="component" value="Chromosome 3"/>
</dbReference>
<evidence type="ECO:0000313" key="3">
    <source>
        <dbReference type="Proteomes" id="UP000510686"/>
    </source>
</evidence>
<name>A0A7D5UY88_9HYPO</name>
<feature type="region of interest" description="Disordered" evidence="1">
    <location>
        <begin position="1"/>
        <end position="21"/>
    </location>
</feature>
<sequence>MQPNGRPEKTSEEKTSPLALTENQPLKMQQLLRMPLIIQVV</sequence>
<dbReference type="EMBL" id="CP058934">
    <property type="protein sequence ID" value="QLI69837.1"/>
    <property type="molecule type" value="Genomic_DNA"/>
</dbReference>
<accession>A0A7D5UY88</accession>
<proteinExistence type="predicted"/>
<dbReference type="GeneID" id="90967808"/>
<evidence type="ECO:0000313" key="2">
    <source>
        <dbReference type="EMBL" id="QLI69837.1"/>
    </source>
</evidence>
<dbReference type="RefSeq" id="XP_065986876.1">
    <property type="nucleotide sequence ID" value="XM_066130632.1"/>
</dbReference>
<dbReference type="KEGG" id="mbrn:90967808"/>
<evidence type="ECO:0000256" key="1">
    <source>
        <dbReference type="SAM" id="MobiDB-lite"/>
    </source>
</evidence>
<dbReference type="AlphaFoldDB" id="A0A7D5UY88"/>
<organism evidence="2 3">
    <name type="scientific">Metarhizium brunneum</name>
    <dbReference type="NCBI Taxonomy" id="500148"/>
    <lineage>
        <taxon>Eukaryota</taxon>
        <taxon>Fungi</taxon>
        <taxon>Dikarya</taxon>
        <taxon>Ascomycota</taxon>
        <taxon>Pezizomycotina</taxon>
        <taxon>Sordariomycetes</taxon>
        <taxon>Hypocreomycetidae</taxon>
        <taxon>Hypocreales</taxon>
        <taxon>Clavicipitaceae</taxon>
        <taxon>Metarhizium</taxon>
    </lineage>
</organism>
<gene>
    <name evidence="2" type="ORF">G6M90_00g057200</name>
</gene>
<protein>
    <submittedName>
        <fullName evidence="2">Uncharacterized protein</fullName>
    </submittedName>
</protein>
<feature type="compositionally biased region" description="Basic and acidic residues" evidence="1">
    <location>
        <begin position="1"/>
        <end position="15"/>
    </location>
</feature>
<reference evidence="2 3" key="1">
    <citation type="submission" date="2020-07" db="EMBL/GenBank/DDBJ databases">
        <title>Telomere length de novo assembly of all 7 chromosomes of the fungus, Metarhizium brunneum, using a novel assembly pipeline.</title>
        <authorList>
            <person name="Saud z."/>
            <person name="Kortsinoglou A."/>
            <person name="Kouvelis V.N."/>
            <person name="Butt T.M."/>
        </authorList>
    </citation>
    <scope>NUCLEOTIDE SEQUENCE [LARGE SCALE GENOMIC DNA]</scope>
    <source>
        <strain evidence="2 3">4556</strain>
    </source>
</reference>